<keyword evidence="10" id="KW-1185">Reference proteome</keyword>
<dbReference type="Proteomes" id="UP000288859">
    <property type="component" value="Unassembled WGS sequence"/>
</dbReference>
<evidence type="ECO:0000313" key="8">
    <source>
        <dbReference type="EMBL" id="KIV93290.1"/>
    </source>
</evidence>
<evidence type="ECO:0000313" key="11">
    <source>
        <dbReference type="Proteomes" id="UP000288859"/>
    </source>
</evidence>
<evidence type="ECO:0000259" key="7">
    <source>
        <dbReference type="SMART" id="SM00916"/>
    </source>
</evidence>
<dbReference type="EMBL" id="KN847522">
    <property type="protein sequence ID" value="KIV93290.1"/>
    <property type="molecule type" value="Genomic_DNA"/>
</dbReference>
<dbReference type="PANTHER" id="PTHR21396:SF2">
    <property type="entry name" value="LARGE RIBOSOMAL SUBUNIT PROTEIN ML43"/>
    <property type="match status" value="1"/>
</dbReference>
<dbReference type="GeneID" id="27322361"/>
<evidence type="ECO:0000256" key="3">
    <source>
        <dbReference type="ARBA" id="ARBA00022980"/>
    </source>
</evidence>
<dbReference type="InterPro" id="IPR039927">
    <property type="entry name" value="Ribosomal_mL43"/>
</dbReference>
<dbReference type="SUPFAM" id="SSF52833">
    <property type="entry name" value="Thioredoxin-like"/>
    <property type="match status" value="1"/>
</dbReference>
<evidence type="ECO:0000313" key="9">
    <source>
        <dbReference type="EMBL" id="RVX66906.1"/>
    </source>
</evidence>
<dbReference type="AlphaFoldDB" id="A0A0D1WVB6"/>
<reference evidence="8 10" key="1">
    <citation type="submission" date="2015-01" db="EMBL/GenBank/DDBJ databases">
        <title>The Genome Sequence of Exophiala mesophila CBS40295.</title>
        <authorList>
            <consortium name="The Broad Institute Genomics Platform"/>
            <person name="Cuomo C."/>
            <person name="de Hoog S."/>
            <person name="Gorbushina A."/>
            <person name="Stielow B."/>
            <person name="Teixiera M."/>
            <person name="Abouelleil A."/>
            <person name="Chapman S.B."/>
            <person name="Priest M."/>
            <person name="Young S.K."/>
            <person name="Wortman J."/>
            <person name="Nusbaum C."/>
            <person name="Birren B."/>
        </authorList>
    </citation>
    <scope>NUCLEOTIDE SEQUENCE [LARGE SCALE GENOMIC DNA]</scope>
    <source>
        <strain evidence="8 10">CBS 40295</strain>
    </source>
</reference>
<dbReference type="OrthoDB" id="88at2759"/>
<keyword evidence="5" id="KW-0687">Ribonucleoprotein</keyword>
<evidence type="ECO:0000256" key="5">
    <source>
        <dbReference type="ARBA" id="ARBA00023274"/>
    </source>
</evidence>
<dbReference type="SMART" id="SM00916">
    <property type="entry name" value="L51_S25_CI-B8"/>
    <property type="match status" value="1"/>
</dbReference>
<protein>
    <recommendedName>
        <fullName evidence="6">Large ribosomal subunit protein mL43</fullName>
    </recommendedName>
</protein>
<dbReference type="Gene3D" id="3.40.30.10">
    <property type="entry name" value="Glutaredoxin"/>
    <property type="match status" value="1"/>
</dbReference>
<keyword evidence="3" id="KW-0689">Ribosomal protein</keyword>
<name>A0A0D1WVB6_EXOME</name>
<evidence type="ECO:0000256" key="2">
    <source>
        <dbReference type="ARBA" id="ARBA00006073"/>
    </source>
</evidence>
<dbReference type="OMA" id="ISKWIDL"/>
<accession>A0A0D1WVB6</accession>
<dbReference type="RefSeq" id="XP_016224864.1">
    <property type="nucleotide sequence ID" value="XM_016369076.1"/>
</dbReference>
<dbReference type="Proteomes" id="UP000054302">
    <property type="component" value="Unassembled WGS sequence"/>
</dbReference>
<organism evidence="8 10">
    <name type="scientific">Exophiala mesophila</name>
    <name type="common">Black yeast-like fungus</name>
    <dbReference type="NCBI Taxonomy" id="212818"/>
    <lineage>
        <taxon>Eukaryota</taxon>
        <taxon>Fungi</taxon>
        <taxon>Dikarya</taxon>
        <taxon>Ascomycota</taxon>
        <taxon>Pezizomycotina</taxon>
        <taxon>Eurotiomycetes</taxon>
        <taxon>Chaetothyriomycetidae</taxon>
        <taxon>Chaetothyriales</taxon>
        <taxon>Herpotrichiellaceae</taxon>
        <taxon>Exophiala</taxon>
    </lineage>
</organism>
<proteinExistence type="inferred from homology"/>
<evidence type="ECO:0000256" key="4">
    <source>
        <dbReference type="ARBA" id="ARBA00023128"/>
    </source>
</evidence>
<evidence type="ECO:0000256" key="6">
    <source>
        <dbReference type="ARBA" id="ARBA00035188"/>
    </source>
</evidence>
<evidence type="ECO:0000256" key="1">
    <source>
        <dbReference type="ARBA" id="ARBA00004173"/>
    </source>
</evidence>
<dbReference type="Pfam" id="PF05047">
    <property type="entry name" value="L51_S25_CI-B8"/>
    <property type="match status" value="1"/>
</dbReference>
<reference evidence="9 11" key="2">
    <citation type="submission" date="2017-03" db="EMBL/GenBank/DDBJ databases">
        <title>Genomes of endolithic fungi from Antarctica.</title>
        <authorList>
            <person name="Coleine C."/>
            <person name="Masonjones S."/>
            <person name="Stajich J.E."/>
        </authorList>
    </citation>
    <scope>NUCLEOTIDE SEQUENCE [LARGE SCALE GENOMIC DNA]</scope>
    <source>
        <strain evidence="9 11">CCFEE 6314</strain>
    </source>
</reference>
<gene>
    <name evidence="9" type="ORF">B0A52_09030</name>
    <name evidence="8" type="ORF">PV10_04516</name>
</gene>
<dbReference type="STRING" id="212818.A0A0D1WVB6"/>
<dbReference type="GO" id="GO:0032543">
    <property type="term" value="P:mitochondrial translation"/>
    <property type="evidence" value="ECO:0007669"/>
    <property type="project" value="InterPro"/>
</dbReference>
<dbReference type="HOGENOM" id="CLU_117700_1_1_1"/>
<dbReference type="EMBL" id="NAJM01000054">
    <property type="protein sequence ID" value="RVX66906.1"/>
    <property type="molecule type" value="Genomic_DNA"/>
</dbReference>
<dbReference type="VEuPathDB" id="FungiDB:PV10_04516"/>
<sequence length="139" mass="15351">MPAVGLKTVTTARNGVGAFILQCKRLDLHYCDWAGSSKGMNSFLTSPLLSKLSTTYPQTEIRVSPRPGRHPVLRATYINGREKAVCVRNQTKQEIWDKVQFLLANSGKKNVKVGSKKVISTNENVRGIWSPMHGGIKAI</sequence>
<dbReference type="InterPro" id="IPR007741">
    <property type="entry name" value="Ribosomal_mL43/mS25/NADH_DH"/>
</dbReference>
<comment type="similarity">
    <text evidence="2">Belongs to the mitochondrion-specific ribosomal protein mL43 family.</text>
</comment>
<dbReference type="InterPro" id="IPR036249">
    <property type="entry name" value="Thioredoxin-like_sf"/>
</dbReference>
<evidence type="ECO:0000313" key="10">
    <source>
        <dbReference type="Proteomes" id="UP000054302"/>
    </source>
</evidence>
<dbReference type="GO" id="GO:0005762">
    <property type="term" value="C:mitochondrial large ribosomal subunit"/>
    <property type="evidence" value="ECO:0007669"/>
    <property type="project" value="TreeGrafter"/>
</dbReference>
<dbReference type="GO" id="GO:0003735">
    <property type="term" value="F:structural constituent of ribosome"/>
    <property type="evidence" value="ECO:0007669"/>
    <property type="project" value="InterPro"/>
</dbReference>
<keyword evidence="4" id="KW-0496">Mitochondrion</keyword>
<feature type="domain" description="Ribosomal protein/NADH dehydrogenase" evidence="7">
    <location>
        <begin position="32"/>
        <end position="106"/>
    </location>
</feature>
<comment type="subcellular location">
    <subcellularLocation>
        <location evidence="1">Mitochondrion</location>
    </subcellularLocation>
</comment>
<dbReference type="PANTHER" id="PTHR21396">
    <property type="entry name" value="39S RIBOSOMAL PROTEIN L43"/>
    <property type="match status" value="1"/>
</dbReference>